<dbReference type="Proteomes" id="UP000316621">
    <property type="component" value="Chromosome 4"/>
</dbReference>
<evidence type="ECO:0000313" key="4">
    <source>
        <dbReference type="EMBL" id="RZC59421.1"/>
    </source>
</evidence>
<evidence type="ECO:0000256" key="2">
    <source>
        <dbReference type="SAM" id="MobiDB-lite"/>
    </source>
</evidence>
<feature type="compositionally biased region" description="Basic residues" evidence="2">
    <location>
        <begin position="148"/>
        <end position="159"/>
    </location>
</feature>
<dbReference type="PANTHER" id="PTHR10627:SF69">
    <property type="entry name" value="PROTEIN BICAUDAL C"/>
    <property type="match status" value="1"/>
</dbReference>
<dbReference type="SUPFAM" id="SSF101447">
    <property type="entry name" value="Formin homology 2 domain (FH2 domain)"/>
    <property type="match status" value="1"/>
</dbReference>
<name>A0A4Y7JHK5_PAPSO</name>
<dbReference type="InterPro" id="IPR013761">
    <property type="entry name" value="SAM/pointed_sf"/>
</dbReference>
<keyword evidence="1" id="KW-0677">Repeat</keyword>
<dbReference type="CDD" id="cd09487">
    <property type="entry name" value="SAM_superfamily"/>
    <property type="match status" value="1"/>
</dbReference>
<dbReference type="Gramene" id="RZC59421">
    <property type="protein sequence ID" value="RZC59421"/>
    <property type="gene ID" value="C5167_006725"/>
</dbReference>
<sequence>MSELQPPPPPPPPPPLGSINGLVLGSREGITTTTITTTAAATVGIPLSSDRQLQQQQSLGTKRQRRPSVRLGDIGDHNQTAATTHSYESYLRRTTKQQWKDHNSNTHNNFSYRHPSHFLKDPKSSKTRPLTNLTNAEETFDGGDGKLNKPRRSGVKRVRSNWVSNDGIRDLDDNSDTPLKELGVTSPIQSIEENPRKQIRGSRIGESDGDDDDDNDETPRFIIEDGVQNWLNGLGLGRYGPVFEIHEVDEEVLPLLTLDDLKDMGINAVGSRRKMYCAIEKLGKVTMGFEIQLNDTALKMALRCTDGGRGGARILETGGQVTNQCTFEGCKRGSFRCRGNMMSWCCHFYTPERIGCPMVSVIRLINVDILIIVITSPTVSLPSSQGFFGSEKTDSNN</sequence>
<gene>
    <name evidence="4" type="ORF">C5167_006725</name>
</gene>
<dbReference type="SUPFAM" id="SSF47769">
    <property type="entry name" value="SAM/Pointed domain"/>
    <property type="match status" value="1"/>
</dbReference>
<feature type="compositionally biased region" description="Low complexity" evidence="2">
    <location>
        <begin position="49"/>
        <end position="61"/>
    </location>
</feature>
<feature type="compositionally biased region" description="Acidic residues" evidence="2">
    <location>
        <begin position="207"/>
        <end position="216"/>
    </location>
</feature>
<proteinExistence type="predicted"/>
<accession>A0A4Y7JHK5</accession>
<evidence type="ECO:0000259" key="3">
    <source>
        <dbReference type="PROSITE" id="PS50105"/>
    </source>
</evidence>
<dbReference type="InterPro" id="IPR001660">
    <property type="entry name" value="SAM"/>
</dbReference>
<reference evidence="4 5" key="1">
    <citation type="journal article" date="2018" name="Science">
        <title>The opium poppy genome and morphinan production.</title>
        <authorList>
            <person name="Guo L."/>
            <person name="Winzer T."/>
            <person name="Yang X."/>
            <person name="Li Y."/>
            <person name="Ning Z."/>
            <person name="He Z."/>
            <person name="Teodor R."/>
            <person name="Lu Y."/>
            <person name="Bowser T.A."/>
            <person name="Graham I.A."/>
            <person name="Ye K."/>
        </authorList>
    </citation>
    <scope>NUCLEOTIDE SEQUENCE [LARGE SCALE GENOMIC DNA]</scope>
    <source>
        <strain evidence="5">cv. HN1</strain>
        <tissue evidence="4">Leaves</tissue>
    </source>
</reference>
<feature type="region of interest" description="Disordered" evidence="2">
    <location>
        <begin position="99"/>
        <end position="219"/>
    </location>
</feature>
<evidence type="ECO:0000256" key="1">
    <source>
        <dbReference type="ARBA" id="ARBA00022737"/>
    </source>
</evidence>
<feature type="compositionally biased region" description="Polar residues" evidence="2">
    <location>
        <begin position="127"/>
        <end position="137"/>
    </location>
</feature>
<evidence type="ECO:0000313" key="5">
    <source>
        <dbReference type="Proteomes" id="UP000316621"/>
    </source>
</evidence>
<protein>
    <recommendedName>
        <fullName evidence="3">SAM domain-containing protein</fullName>
    </recommendedName>
</protein>
<dbReference type="AlphaFoldDB" id="A0A4Y7JHK5"/>
<dbReference type="PROSITE" id="PS50105">
    <property type="entry name" value="SAM_DOMAIN"/>
    <property type="match status" value="1"/>
</dbReference>
<dbReference type="Pfam" id="PF00536">
    <property type="entry name" value="SAM_1"/>
    <property type="match status" value="1"/>
</dbReference>
<dbReference type="PANTHER" id="PTHR10627">
    <property type="entry name" value="SCP160"/>
    <property type="match status" value="1"/>
</dbReference>
<dbReference type="SMART" id="SM00454">
    <property type="entry name" value="SAM"/>
    <property type="match status" value="1"/>
</dbReference>
<feature type="domain" description="SAM" evidence="3">
    <location>
        <begin position="222"/>
        <end position="285"/>
    </location>
</feature>
<keyword evidence="5" id="KW-1185">Reference proteome</keyword>
<dbReference type="EMBL" id="CM010718">
    <property type="protein sequence ID" value="RZC59421.1"/>
    <property type="molecule type" value="Genomic_DNA"/>
</dbReference>
<organism evidence="4 5">
    <name type="scientific">Papaver somniferum</name>
    <name type="common">Opium poppy</name>
    <dbReference type="NCBI Taxonomy" id="3469"/>
    <lineage>
        <taxon>Eukaryota</taxon>
        <taxon>Viridiplantae</taxon>
        <taxon>Streptophyta</taxon>
        <taxon>Embryophyta</taxon>
        <taxon>Tracheophyta</taxon>
        <taxon>Spermatophyta</taxon>
        <taxon>Magnoliopsida</taxon>
        <taxon>Ranunculales</taxon>
        <taxon>Papaveraceae</taxon>
        <taxon>Papaveroideae</taxon>
        <taxon>Papaver</taxon>
    </lineage>
</organism>
<dbReference type="Gene3D" id="1.10.150.50">
    <property type="entry name" value="Transcription Factor, Ets-1"/>
    <property type="match status" value="1"/>
</dbReference>
<feature type="region of interest" description="Disordered" evidence="2">
    <location>
        <begin position="49"/>
        <end position="85"/>
    </location>
</feature>